<evidence type="ECO:0000313" key="2">
    <source>
        <dbReference type="Proteomes" id="UP000053326"/>
    </source>
</evidence>
<evidence type="ECO:0000313" key="1">
    <source>
        <dbReference type="EMBL" id="KUK37290.1"/>
    </source>
</evidence>
<protein>
    <submittedName>
        <fullName evidence="1">Uncharacterized protein</fullName>
    </submittedName>
</protein>
<name>A0A101FHQ9_9THEO</name>
<comment type="caution">
    <text evidence="1">The sequence shown here is derived from an EMBL/GenBank/DDBJ whole genome shotgun (WGS) entry which is preliminary data.</text>
</comment>
<dbReference type="AlphaFoldDB" id="A0A101FHQ9"/>
<sequence>MSYEEKFPEKQILDMVDRLAAIIGSLRKKEYDKEKLREGHLCTQKLLAMLEQLIGSHEEYLKEAVKELVRQRMSGEEWNPGVENILDDFYSQVRNTLDSGPQPDDDFRTETAVKNPPDKLGRAINYLFPRCNVIKGFRHRDRFYQYYLPELNLAVLDCSEVKSSARKLNRGCSDKQAGIRVVAVDCRMLPCSREIARAIKRQVDTGGISMLKSGQ</sequence>
<proteinExistence type="predicted"/>
<dbReference type="Proteomes" id="UP000053326">
    <property type="component" value="Unassembled WGS sequence"/>
</dbReference>
<dbReference type="EMBL" id="LGFO01000001">
    <property type="protein sequence ID" value="KUK37290.1"/>
    <property type="molecule type" value="Genomic_DNA"/>
</dbReference>
<gene>
    <name evidence="1" type="ORF">XD66_0023</name>
</gene>
<accession>A0A101FHQ9</accession>
<reference evidence="2" key="1">
    <citation type="journal article" date="2015" name="MBio">
        <title>Genome-Resolved Metagenomic Analysis Reveals Roles for Candidate Phyla and Other Microbial Community Members in Biogeochemical Transformations in Oil Reservoirs.</title>
        <authorList>
            <person name="Hu P."/>
            <person name="Tom L."/>
            <person name="Singh A."/>
            <person name="Thomas B.C."/>
            <person name="Baker B.J."/>
            <person name="Piceno Y.M."/>
            <person name="Andersen G.L."/>
            <person name="Banfield J.F."/>
        </authorList>
    </citation>
    <scope>NUCLEOTIDE SEQUENCE [LARGE SCALE GENOMIC DNA]</scope>
</reference>
<organism evidence="1 2">
    <name type="scientific">Thermacetogenium phaeum</name>
    <dbReference type="NCBI Taxonomy" id="85874"/>
    <lineage>
        <taxon>Bacteria</taxon>
        <taxon>Bacillati</taxon>
        <taxon>Bacillota</taxon>
        <taxon>Clostridia</taxon>
        <taxon>Thermoanaerobacterales</taxon>
        <taxon>Thermoanaerobacteraceae</taxon>
        <taxon>Thermacetogenium</taxon>
    </lineage>
</organism>